<dbReference type="EMBL" id="KZ110598">
    <property type="protein sequence ID" value="OSX61411.1"/>
    <property type="molecule type" value="Genomic_DNA"/>
</dbReference>
<reference evidence="2 3" key="1">
    <citation type="submission" date="2017-04" db="EMBL/GenBank/DDBJ databases">
        <title>Genome Sequence of the Model Brown-Rot Fungus Postia placenta SB12.</title>
        <authorList>
            <consortium name="DOE Joint Genome Institute"/>
            <person name="Gaskell J."/>
            <person name="Kersten P."/>
            <person name="Larrondo L.F."/>
            <person name="Canessa P."/>
            <person name="Martinez D."/>
            <person name="Hibbett D."/>
            <person name="Schmoll M."/>
            <person name="Kubicek C.P."/>
            <person name="Martinez A.T."/>
            <person name="Yadav J."/>
            <person name="Master E."/>
            <person name="Magnuson J.K."/>
            <person name="James T."/>
            <person name="Yaver D."/>
            <person name="Berka R."/>
            <person name="Labutti K."/>
            <person name="Lipzen A."/>
            <person name="Aerts A."/>
            <person name="Barry K."/>
            <person name="Henrissat B."/>
            <person name="Blanchette R."/>
            <person name="Grigoriev I."/>
            <person name="Cullen D."/>
        </authorList>
    </citation>
    <scope>NUCLEOTIDE SEQUENCE [LARGE SCALE GENOMIC DNA]</scope>
    <source>
        <strain evidence="2 3">MAD-698-R-SB12</strain>
    </source>
</reference>
<evidence type="ECO:0000313" key="2">
    <source>
        <dbReference type="EMBL" id="OSX61411.1"/>
    </source>
</evidence>
<dbReference type="PANTHER" id="PTHR38248:SF2">
    <property type="entry name" value="FUNK1 11"/>
    <property type="match status" value="1"/>
</dbReference>
<dbReference type="Proteomes" id="UP000194127">
    <property type="component" value="Unassembled WGS sequence"/>
</dbReference>
<keyword evidence="3" id="KW-1185">Reference proteome</keyword>
<gene>
    <name evidence="2" type="ORF">POSPLADRAFT_1145336</name>
</gene>
<dbReference type="GeneID" id="36330741"/>
<sequence length="474" mass="52184">MSLSESITTEGPAMRRLVKVAQSISAIRGNDARSLNPNVMFECNPHTSLENVSCGSFVMQDTPKPEHSCSDLSLPFACTHDCSDTAYKQVVPALLQRMHDRMCKDPRRRFIIGMTVEDAKLRIWFCNRSELLVSEAVSIMEDDEVVVRFLLTVMYANEEELGLDPTMRVVLDPSGNIWRDDDRAPRYDITMRMGEDPVVYRTTGPHYNSGMGGLIGRGVRIWQVRKLEGGKECGAALVLRDEWAAANCPREGAVLARLMGRRAGGGSVRYACPDAVRLVCHGDVLVDRSVDATLDLDALDSASAIKPAFRYRAVGNASGTSGGRGSTAEVLLEEPRASKRSWLEQHHRRVHYRIVCDVSYKVLAKETSLHNVVSALIDALVGLGYLHESGAVHKDVNPSNVIIHCETEGNVRASLVDLDDARQSVPCGPVFVVCVPREDGRGVDEMRFPLGDAPRVAELVYAKKARVSVELPGR</sequence>
<evidence type="ECO:0000313" key="3">
    <source>
        <dbReference type="Proteomes" id="UP000194127"/>
    </source>
</evidence>
<protein>
    <recommendedName>
        <fullName evidence="1">Fungal-type protein kinase domain-containing protein</fullName>
    </recommendedName>
</protein>
<feature type="domain" description="Fungal-type protein kinase" evidence="1">
    <location>
        <begin position="62"/>
        <end position="422"/>
    </location>
</feature>
<dbReference type="PANTHER" id="PTHR38248">
    <property type="entry name" value="FUNK1 6"/>
    <property type="match status" value="1"/>
</dbReference>
<dbReference type="InterPro" id="IPR011009">
    <property type="entry name" value="Kinase-like_dom_sf"/>
</dbReference>
<organism evidence="2 3">
    <name type="scientific">Postia placenta MAD-698-R-SB12</name>
    <dbReference type="NCBI Taxonomy" id="670580"/>
    <lineage>
        <taxon>Eukaryota</taxon>
        <taxon>Fungi</taxon>
        <taxon>Dikarya</taxon>
        <taxon>Basidiomycota</taxon>
        <taxon>Agaricomycotina</taxon>
        <taxon>Agaricomycetes</taxon>
        <taxon>Polyporales</taxon>
        <taxon>Adustoporiaceae</taxon>
        <taxon>Rhodonia</taxon>
    </lineage>
</organism>
<accession>A0A1X6MYF5</accession>
<dbReference type="AlphaFoldDB" id="A0A1X6MYF5"/>
<dbReference type="SUPFAM" id="SSF56112">
    <property type="entry name" value="Protein kinase-like (PK-like)"/>
    <property type="match status" value="1"/>
</dbReference>
<dbReference type="RefSeq" id="XP_024338205.1">
    <property type="nucleotide sequence ID" value="XM_024485792.1"/>
</dbReference>
<dbReference type="STRING" id="670580.A0A1X6MYF5"/>
<proteinExistence type="predicted"/>
<dbReference type="OrthoDB" id="3246048at2759"/>
<evidence type="ECO:0000259" key="1">
    <source>
        <dbReference type="Pfam" id="PF17667"/>
    </source>
</evidence>
<dbReference type="Pfam" id="PF17667">
    <property type="entry name" value="Pkinase_fungal"/>
    <property type="match status" value="1"/>
</dbReference>
<dbReference type="InterPro" id="IPR040976">
    <property type="entry name" value="Pkinase_fungal"/>
</dbReference>
<dbReference type="Gene3D" id="1.10.510.10">
    <property type="entry name" value="Transferase(Phosphotransferase) domain 1"/>
    <property type="match status" value="1"/>
</dbReference>
<name>A0A1X6MYF5_9APHY</name>